<dbReference type="InterPro" id="IPR000447">
    <property type="entry name" value="G3P_DH_FAD-dep"/>
</dbReference>
<dbReference type="PANTHER" id="PTHR11985:SF35">
    <property type="entry name" value="ANAEROBIC GLYCEROL-3-PHOSPHATE DEHYDROGENASE SUBUNIT A"/>
    <property type="match status" value="1"/>
</dbReference>
<comment type="cofactor">
    <cofactor evidence="1">
        <name>FAD</name>
        <dbReference type="ChEBI" id="CHEBI:57692"/>
    </cofactor>
</comment>
<keyword evidence="5" id="KW-0274">FAD</keyword>
<keyword evidence="4" id="KW-0319">Glycerol metabolism</keyword>
<keyword evidence="3" id="KW-0285">Flavoprotein</keyword>
<dbReference type="InterPro" id="IPR031656">
    <property type="entry name" value="DAO_C"/>
</dbReference>
<evidence type="ECO:0000259" key="8">
    <source>
        <dbReference type="Pfam" id="PF16901"/>
    </source>
</evidence>
<dbReference type="PANTHER" id="PTHR11985">
    <property type="entry name" value="GLYCEROL-3-PHOSPHATE DEHYDROGENASE"/>
    <property type="match status" value="1"/>
</dbReference>
<comment type="caution">
    <text evidence="9">The sequence shown here is derived from an EMBL/GenBank/DDBJ whole genome shotgun (WGS) entry which is preliminary data.</text>
</comment>
<reference evidence="9 10" key="1">
    <citation type="submission" date="2023-07" db="EMBL/GenBank/DDBJ databases">
        <authorList>
            <person name="Peeters C."/>
        </authorList>
    </citation>
    <scope>NUCLEOTIDE SEQUENCE [LARGE SCALE GENOMIC DNA]</scope>
    <source>
        <strain evidence="9 10">R-38712</strain>
    </source>
</reference>
<dbReference type="Gene3D" id="3.30.9.10">
    <property type="entry name" value="D-Amino Acid Oxidase, subunit A, domain 2"/>
    <property type="match status" value="1"/>
</dbReference>
<keyword evidence="6 9" id="KW-0560">Oxidoreductase</keyword>
<dbReference type="InterPro" id="IPR036188">
    <property type="entry name" value="FAD/NAD-bd_sf"/>
</dbReference>
<dbReference type="SUPFAM" id="SSF51905">
    <property type="entry name" value="FAD/NAD(P)-binding domain"/>
    <property type="match status" value="1"/>
</dbReference>
<protein>
    <submittedName>
        <fullName evidence="9">Glycerol-3-phosphate dehydrogenase 2</fullName>
        <ecNumber evidence="9">1.1.5.3</ecNumber>
    </submittedName>
</protein>
<evidence type="ECO:0000256" key="3">
    <source>
        <dbReference type="ARBA" id="ARBA00022630"/>
    </source>
</evidence>
<evidence type="ECO:0000313" key="9">
    <source>
        <dbReference type="EMBL" id="CAJ0729940.1"/>
    </source>
</evidence>
<evidence type="ECO:0000256" key="5">
    <source>
        <dbReference type="ARBA" id="ARBA00022827"/>
    </source>
</evidence>
<name>A0ABN9I4P1_RALPI</name>
<dbReference type="Proteomes" id="UP001189303">
    <property type="component" value="Unassembled WGS sequence"/>
</dbReference>
<feature type="domain" description="Alpha-glycerophosphate oxidase C-terminal" evidence="8">
    <location>
        <begin position="405"/>
        <end position="512"/>
    </location>
</feature>
<evidence type="ECO:0000256" key="6">
    <source>
        <dbReference type="ARBA" id="ARBA00023002"/>
    </source>
</evidence>
<feature type="domain" description="FAD dependent oxidoreductase" evidence="7">
    <location>
        <begin position="23"/>
        <end position="378"/>
    </location>
</feature>
<organism evidence="9 10">
    <name type="scientific">Ralstonia pickettii</name>
    <name type="common">Burkholderia pickettii</name>
    <dbReference type="NCBI Taxonomy" id="329"/>
    <lineage>
        <taxon>Bacteria</taxon>
        <taxon>Pseudomonadati</taxon>
        <taxon>Pseudomonadota</taxon>
        <taxon>Betaproteobacteria</taxon>
        <taxon>Burkholderiales</taxon>
        <taxon>Burkholderiaceae</taxon>
        <taxon>Ralstonia</taxon>
    </lineage>
</organism>
<gene>
    <name evidence="9" type="primary">glpD2</name>
    <name evidence="9" type="ORF">R38712_04216</name>
</gene>
<dbReference type="RefSeq" id="WP_103518957.1">
    <property type="nucleotide sequence ID" value="NZ_CATWFT010000017.1"/>
</dbReference>
<comment type="similarity">
    <text evidence="2">Belongs to the FAD-dependent glycerol-3-phosphate dehydrogenase family.</text>
</comment>
<keyword evidence="10" id="KW-1185">Reference proteome</keyword>
<dbReference type="PROSITE" id="PS00978">
    <property type="entry name" value="FAD_G3PDH_2"/>
    <property type="match status" value="1"/>
</dbReference>
<evidence type="ECO:0000259" key="7">
    <source>
        <dbReference type="Pfam" id="PF01266"/>
    </source>
</evidence>
<dbReference type="EMBL" id="CATWFT010000017">
    <property type="protein sequence ID" value="CAJ0729940.1"/>
    <property type="molecule type" value="Genomic_DNA"/>
</dbReference>
<evidence type="ECO:0000313" key="10">
    <source>
        <dbReference type="Proteomes" id="UP001189303"/>
    </source>
</evidence>
<dbReference type="Pfam" id="PF01266">
    <property type="entry name" value="DAO"/>
    <property type="match status" value="1"/>
</dbReference>
<evidence type="ECO:0000256" key="1">
    <source>
        <dbReference type="ARBA" id="ARBA00001974"/>
    </source>
</evidence>
<evidence type="ECO:0000256" key="2">
    <source>
        <dbReference type="ARBA" id="ARBA00007330"/>
    </source>
</evidence>
<dbReference type="InterPro" id="IPR038299">
    <property type="entry name" value="DAO_C_sf"/>
</dbReference>
<dbReference type="PRINTS" id="PR01001">
    <property type="entry name" value="FADG3PDH"/>
</dbReference>
<dbReference type="Pfam" id="PF16901">
    <property type="entry name" value="DAO_C"/>
    <property type="match status" value="1"/>
</dbReference>
<proteinExistence type="inferred from homology"/>
<accession>A0ABN9I4P1</accession>
<evidence type="ECO:0000256" key="4">
    <source>
        <dbReference type="ARBA" id="ARBA00022798"/>
    </source>
</evidence>
<dbReference type="GO" id="GO:0004368">
    <property type="term" value="F:glycerol-3-phosphate dehydrogenase (quinone) activity"/>
    <property type="evidence" value="ECO:0007669"/>
    <property type="project" value="UniProtKB-EC"/>
</dbReference>
<dbReference type="InterPro" id="IPR006076">
    <property type="entry name" value="FAD-dep_OxRdtase"/>
</dbReference>
<dbReference type="Gene3D" id="1.10.8.870">
    <property type="entry name" value="Alpha-glycerophosphate oxidase, cap domain"/>
    <property type="match status" value="1"/>
</dbReference>
<sequence length="532" mass="57545">MSNIHPAPRAQLLREIDQTPVWDVVVIGGGATGLGTAVDAAARGYRTLLVEARDFAKGTSSKATKLVHGGVRYLAQGNISLVREALRERGLLARNAPHVVGKLGFVVPAYRRRDKPFYGAGLKLYDWLAGSLNLSPSRELGIAETQALLPTLTNTLQDRPLRGAMLYYDGQFDDARLAISLMRTVFDLGGIALNNAAVRAIHADTATRQHTLCIEDVETGSQFNVRSRCVINATGVWVDSIRAMVEPAVQPIVAPSQGVHLTLPARFLQSDHAILVPRTDDGRVLFVVPWHGHTIIGTTDTPRADMPFDPNASEQDVDFILRTAARYLSTPPTRSDVLSVWAGLRPLVKRDTKAATSSLSREHTLESHPDGMITVTGGKWTTYRRMAEEVIDLAISTGLLPAAPCRTETLALHGAKPADGAANEISRTGSAARCYGSDAASIAHLPGADRVLIPASGLTEAHVRYAAQAELARSVEDVLARRNRALFLDARAACDAAPEVARILAEELNHDTHWQAREVAAFTTFASGWQLR</sequence>
<dbReference type="Gene3D" id="3.50.50.60">
    <property type="entry name" value="FAD/NAD(P)-binding domain"/>
    <property type="match status" value="1"/>
</dbReference>
<dbReference type="EC" id="1.1.5.3" evidence="9"/>